<feature type="non-terminal residue" evidence="1">
    <location>
        <position position="162"/>
    </location>
</feature>
<gene>
    <name evidence="1" type="ORF">FCALED_LOCUS5861</name>
</gene>
<evidence type="ECO:0000313" key="1">
    <source>
        <dbReference type="EMBL" id="CAG8545650.1"/>
    </source>
</evidence>
<proteinExistence type="predicted"/>
<dbReference type="AlphaFoldDB" id="A0A9N9AXX4"/>
<dbReference type="EMBL" id="CAJVPQ010001319">
    <property type="protein sequence ID" value="CAG8545650.1"/>
    <property type="molecule type" value="Genomic_DNA"/>
</dbReference>
<sequence length="162" mass="18668">NNVSTRQKMGTIAGIQLNKFSPNKIQKIVKNRIITKPNPTISMHSNPLKPWTVLGTDHQNIIDKNLKDLTNELEHVDIMNEAELRRFISSWILQQHQKVREPVKRIPIYIKQLLETMFHAGTANPRNKMTTAEMRCWKHAMALQAIEAAKHTLNARESLETS</sequence>
<reference evidence="1" key="1">
    <citation type="submission" date="2021-06" db="EMBL/GenBank/DDBJ databases">
        <authorList>
            <person name="Kallberg Y."/>
            <person name="Tangrot J."/>
            <person name="Rosling A."/>
        </authorList>
    </citation>
    <scope>NUCLEOTIDE SEQUENCE</scope>
    <source>
        <strain evidence="1">UK204</strain>
    </source>
</reference>
<keyword evidence="2" id="KW-1185">Reference proteome</keyword>
<name>A0A9N9AXX4_9GLOM</name>
<evidence type="ECO:0000313" key="2">
    <source>
        <dbReference type="Proteomes" id="UP000789570"/>
    </source>
</evidence>
<dbReference type="OrthoDB" id="2396960at2759"/>
<comment type="caution">
    <text evidence="1">The sequence shown here is derived from an EMBL/GenBank/DDBJ whole genome shotgun (WGS) entry which is preliminary data.</text>
</comment>
<protein>
    <submittedName>
        <fullName evidence="1">1235_t:CDS:1</fullName>
    </submittedName>
</protein>
<accession>A0A9N9AXX4</accession>
<organism evidence="1 2">
    <name type="scientific">Funneliformis caledonium</name>
    <dbReference type="NCBI Taxonomy" id="1117310"/>
    <lineage>
        <taxon>Eukaryota</taxon>
        <taxon>Fungi</taxon>
        <taxon>Fungi incertae sedis</taxon>
        <taxon>Mucoromycota</taxon>
        <taxon>Glomeromycotina</taxon>
        <taxon>Glomeromycetes</taxon>
        <taxon>Glomerales</taxon>
        <taxon>Glomeraceae</taxon>
        <taxon>Funneliformis</taxon>
    </lineage>
</organism>
<dbReference type="Proteomes" id="UP000789570">
    <property type="component" value="Unassembled WGS sequence"/>
</dbReference>